<evidence type="ECO:0000256" key="1">
    <source>
        <dbReference type="ARBA" id="ARBA00010923"/>
    </source>
</evidence>
<keyword evidence="5" id="KW-0540">Nuclease</keyword>
<dbReference type="PANTHER" id="PTHR30408">
    <property type="entry name" value="TYPE-1 RESTRICTION ENZYME ECOKI SPECIFICITY PROTEIN"/>
    <property type="match status" value="1"/>
</dbReference>
<evidence type="ECO:0000256" key="2">
    <source>
        <dbReference type="ARBA" id="ARBA00022747"/>
    </source>
</evidence>
<sequence>MVFKQTDAGVIPEDWEVRTIGESLRFISGKAHEPYVSRSGNFVVVNSKFISTDGTVRKYCTVNLTPAREGDVLMVMSDLPNGRALAKCFLVDESDKYAVNQRVCIFRSKYYDPRYLRYVLNRNPYFMAFDDGVQQTHLLNDPIRKCPIALPSRSEQKAIGDALTDADNLIAAIERLIAKK</sequence>
<dbReference type="Pfam" id="PF01420">
    <property type="entry name" value="Methylase_S"/>
    <property type="match status" value="1"/>
</dbReference>
<dbReference type="InterPro" id="IPR044946">
    <property type="entry name" value="Restrct_endonuc_typeI_TRD_sf"/>
</dbReference>
<proteinExistence type="inferred from homology"/>
<dbReference type="Gene3D" id="1.10.287.1120">
    <property type="entry name" value="Bipartite methylase S protein"/>
    <property type="match status" value="1"/>
</dbReference>
<organism evidence="5 6">
    <name type="scientific">Rhodococcus globerulus</name>
    <dbReference type="NCBI Taxonomy" id="33008"/>
    <lineage>
        <taxon>Bacteria</taxon>
        <taxon>Bacillati</taxon>
        <taxon>Actinomycetota</taxon>
        <taxon>Actinomycetes</taxon>
        <taxon>Mycobacteriales</taxon>
        <taxon>Nocardiaceae</taxon>
        <taxon>Rhodococcus</taxon>
    </lineage>
</organism>
<keyword evidence="6" id="KW-1185">Reference proteome</keyword>
<dbReference type="InterPro" id="IPR052021">
    <property type="entry name" value="Type-I_RS_S_subunit"/>
</dbReference>
<name>A0ABU4BU67_RHOGO</name>
<dbReference type="InterPro" id="IPR000055">
    <property type="entry name" value="Restrct_endonuc_typeI_TRD"/>
</dbReference>
<dbReference type="Gene3D" id="3.90.220.20">
    <property type="entry name" value="DNA methylase specificity domains"/>
    <property type="match status" value="1"/>
</dbReference>
<comment type="similarity">
    <text evidence="1">Belongs to the type-I restriction system S methylase family.</text>
</comment>
<accession>A0ABU4BU67</accession>
<dbReference type="EC" id="3.1.21.-" evidence="5"/>
<evidence type="ECO:0000259" key="4">
    <source>
        <dbReference type="Pfam" id="PF01420"/>
    </source>
</evidence>
<dbReference type="Proteomes" id="UP001185927">
    <property type="component" value="Unassembled WGS sequence"/>
</dbReference>
<keyword evidence="5" id="KW-0255">Endonuclease</keyword>
<keyword evidence="3" id="KW-0238">DNA-binding</keyword>
<dbReference type="GO" id="GO:0016787">
    <property type="term" value="F:hydrolase activity"/>
    <property type="evidence" value="ECO:0007669"/>
    <property type="project" value="UniProtKB-KW"/>
</dbReference>
<dbReference type="EMBL" id="JAWLKB010000005">
    <property type="protein sequence ID" value="MDV6267752.1"/>
    <property type="molecule type" value="Genomic_DNA"/>
</dbReference>
<evidence type="ECO:0000256" key="3">
    <source>
        <dbReference type="ARBA" id="ARBA00023125"/>
    </source>
</evidence>
<reference evidence="5 6" key="1">
    <citation type="submission" date="2023-10" db="EMBL/GenBank/DDBJ databases">
        <title>Development of a sustainable strategy for remediation of hydrocarbon-contaminated territories based on the waste exchange concept.</title>
        <authorList>
            <person name="Krivoruchko A."/>
        </authorList>
    </citation>
    <scope>NUCLEOTIDE SEQUENCE [LARGE SCALE GENOMIC DNA]</scope>
    <source>
        <strain evidence="5 6">IEGM 1203</strain>
    </source>
</reference>
<keyword evidence="5" id="KW-0378">Hydrolase</keyword>
<protein>
    <submittedName>
        <fullName evidence="5">Restriction endonuclease subunit S</fullName>
        <ecNumber evidence="5">3.1.21.-</ecNumber>
    </submittedName>
</protein>
<dbReference type="GO" id="GO:0004519">
    <property type="term" value="F:endonuclease activity"/>
    <property type="evidence" value="ECO:0007669"/>
    <property type="project" value="UniProtKB-KW"/>
</dbReference>
<keyword evidence="2" id="KW-0680">Restriction system</keyword>
<dbReference type="PANTHER" id="PTHR30408:SF12">
    <property type="entry name" value="TYPE I RESTRICTION ENZYME MJAVIII SPECIFICITY SUBUNIT"/>
    <property type="match status" value="1"/>
</dbReference>
<feature type="domain" description="Type I restriction modification DNA specificity" evidence="4">
    <location>
        <begin position="12"/>
        <end position="177"/>
    </location>
</feature>
<evidence type="ECO:0000313" key="5">
    <source>
        <dbReference type="EMBL" id="MDV6267752.1"/>
    </source>
</evidence>
<evidence type="ECO:0000313" key="6">
    <source>
        <dbReference type="Proteomes" id="UP001185927"/>
    </source>
</evidence>
<gene>
    <name evidence="5" type="ORF">R3Q16_14150</name>
</gene>
<dbReference type="SUPFAM" id="SSF116734">
    <property type="entry name" value="DNA methylase specificity domain"/>
    <property type="match status" value="1"/>
</dbReference>
<comment type="caution">
    <text evidence="5">The sequence shown here is derived from an EMBL/GenBank/DDBJ whole genome shotgun (WGS) entry which is preliminary data.</text>
</comment>
<dbReference type="RefSeq" id="WP_317542028.1">
    <property type="nucleotide sequence ID" value="NZ_JAWLKB010000005.1"/>
</dbReference>